<dbReference type="AlphaFoldDB" id="A0A7M1SX66"/>
<organism evidence="1 2">
    <name type="scientific">Ruania alkalisoli</name>
    <dbReference type="NCBI Taxonomy" id="2779775"/>
    <lineage>
        <taxon>Bacteria</taxon>
        <taxon>Bacillati</taxon>
        <taxon>Actinomycetota</taxon>
        <taxon>Actinomycetes</taxon>
        <taxon>Micrococcales</taxon>
        <taxon>Ruaniaceae</taxon>
        <taxon>Ruania</taxon>
    </lineage>
</organism>
<proteinExistence type="predicted"/>
<sequence>MHVIRAHAPLATFQYRFDTDAAVVQVPRGGRAAELVPSGIPGLHAVDITFTEPLEAGQTASLEYRTISPTKSHPNRCSGG</sequence>
<dbReference type="EMBL" id="CP063169">
    <property type="protein sequence ID" value="QOR71332.1"/>
    <property type="molecule type" value="Genomic_DNA"/>
</dbReference>
<dbReference type="KEGG" id="halt:IM660_03245"/>
<dbReference type="Proteomes" id="UP000593758">
    <property type="component" value="Chromosome"/>
</dbReference>
<reference evidence="1 2" key="1">
    <citation type="submission" date="2020-10" db="EMBL/GenBank/DDBJ databases">
        <title>Haloactinobacterium sp. RN3S43, a bacterium isolated from saline soil.</title>
        <authorList>
            <person name="Sun J.-Q."/>
        </authorList>
    </citation>
    <scope>NUCLEOTIDE SEQUENCE [LARGE SCALE GENOMIC DNA]</scope>
    <source>
        <strain evidence="1 2">RN3S43</strain>
    </source>
</reference>
<protein>
    <submittedName>
        <fullName evidence="1">Uncharacterized protein</fullName>
    </submittedName>
</protein>
<name>A0A7M1SX66_9MICO</name>
<keyword evidence="2" id="KW-1185">Reference proteome</keyword>
<dbReference type="RefSeq" id="WP_193497996.1">
    <property type="nucleotide sequence ID" value="NZ_CP063169.1"/>
</dbReference>
<gene>
    <name evidence="1" type="ORF">IM660_03245</name>
</gene>
<accession>A0A7M1SX66</accession>
<evidence type="ECO:0000313" key="1">
    <source>
        <dbReference type="EMBL" id="QOR71332.1"/>
    </source>
</evidence>
<evidence type="ECO:0000313" key="2">
    <source>
        <dbReference type="Proteomes" id="UP000593758"/>
    </source>
</evidence>